<organism evidence="4 5">
    <name type="scientific">Oerskovia enterophila</name>
    <dbReference type="NCBI Taxonomy" id="43678"/>
    <lineage>
        <taxon>Bacteria</taxon>
        <taxon>Bacillati</taxon>
        <taxon>Actinomycetota</taxon>
        <taxon>Actinomycetes</taxon>
        <taxon>Micrococcales</taxon>
        <taxon>Cellulomonadaceae</taxon>
        <taxon>Oerskovia</taxon>
    </lineage>
</organism>
<feature type="transmembrane region" description="Helical" evidence="3">
    <location>
        <begin position="136"/>
        <end position="159"/>
    </location>
</feature>
<keyword evidence="3" id="KW-0812">Transmembrane</keyword>
<feature type="compositionally biased region" description="Low complexity" evidence="2">
    <location>
        <begin position="29"/>
        <end position="64"/>
    </location>
</feature>
<dbReference type="Gene3D" id="2.60.40.1240">
    <property type="match status" value="1"/>
</dbReference>
<evidence type="ECO:0000256" key="1">
    <source>
        <dbReference type="ARBA" id="ARBA00022729"/>
    </source>
</evidence>
<feature type="region of interest" description="Disordered" evidence="2">
    <location>
        <begin position="1"/>
        <end position="79"/>
    </location>
</feature>
<proteinExistence type="predicted"/>
<name>A0ABX2Y5S3_9CELL</name>
<feature type="compositionally biased region" description="Pro residues" evidence="2">
    <location>
        <begin position="1"/>
        <end position="28"/>
    </location>
</feature>
<feature type="transmembrane region" description="Helical" evidence="3">
    <location>
        <begin position="86"/>
        <end position="106"/>
    </location>
</feature>
<evidence type="ECO:0008006" key="6">
    <source>
        <dbReference type="Google" id="ProtNLM"/>
    </source>
</evidence>
<evidence type="ECO:0000313" key="4">
    <source>
        <dbReference type="EMBL" id="OCI31903.1"/>
    </source>
</evidence>
<dbReference type="Proteomes" id="UP000093412">
    <property type="component" value="Unassembled WGS sequence"/>
</dbReference>
<evidence type="ECO:0000256" key="3">
    <source>
        <dbReference type="SAM" id="Phobius"/>
    </source>
</evidence>
<dbReference type="RefSeq" id="WP_068625239.1">
    <property type="nucleotide sequence ID" value="NZ_MAQA01000012.1"/>
</dbReference>
<keyword evidence="3" id="KW-0472">Membrane</keyword>
<dbReference type="EMBL" id="MAQA01000012">
    <property type="protein sequence ID" value="OCI31903.1"/>
    <property type="molecule type" value="Genomic_DNA"/>
</dbReference>
<evidence type="ECO:0000256" key="2">
    <source>
        <dbReference type="SAM" id="MobiDB-lite"/>
    </source>
</evidence>
<feature type="transmembrane region" description="Helical" evidence="3">
    <location>
        <begin position="112"/>
        <end position="129"/>
    </location>
</feature>
<protein>
    <recommendedName>
        <fullName evidence="6">DUF4352 domain-containing protein</fullName>
    </recommendedName>
</protein>
<keyword evidence="1" id="KW-0732">Signal</keyword>
<reference evidence="4 5" key="1">
    <citation type="submission" date="2016-06" db="EMBL/GenBank/DDBJ databases">
        <title>Genome sequence of Oerskovia enterophila DSM 43852.</title>
        <authorList>
            <person name="Poehlein A."/>
            <person name="Jag V."/>
            <person name="Bengelsdorf F.R."/>
            <person name="Daniel R."/>
            <person name="Duerre P."/>
        </authorList>
    </citation>
    <scope>NUCLEOTIDE SEQUENCE [LARGE SCALE GENOMIC DNA]</scope>
    <source>
        <strain evidence="4 5">DSM 43852</strain>
    </source>
</reference>
<gene>
    <name evidence="4" type="ORF">OERS_14100</name>
</gene>
<keyword evidence="5" id="KW-1185">Reference proteome</keyword>
<evidence type="ECO:0000313" key="5">
    <source>
        <dbReference type="Proteomes" id="UP000093412"/>
    </source>
</evidence>
<comment type="caution">
    <text evidence="4">The sequence shown here is derived from an EMBL/GenBank/DDBJ whole genome shotgun (WGS) entry which is preliminary data.</text>
</comment>
<dbReference type="InterPro" id="IPR029050">
    <property type="entry name" value="Immunoprotect_excell_Ig-like"/>
</dbReference>
<accession>A0ABX2Y5S3</accession>
<sequence>MSQPPYGQPQPPAPDDPQQPGPAYPGQPDPSGQGAYPGQPAAYPGQPGTYPGEQAGYPGQPTGPGQYGQGPGYGAQPPAQQGSSGLAITGFVLALLGLVLCLIPVVNIFGGILAFAGLVLGIVGLVKASKGAPGKGLSIAAIIIAVVAGIGVIVSNAIFISAVDSAVNDVATESVEEVAPEAPADEDAAVDEAPADPAPEDVPALALAFGETATFEDGLAVAASVPAAYTPSEWAAGAEGFTQFVRIDITLTNGTDEAFDPTLTYTTLSSAGVEGSQIFDSQNGLEGGPTTSLLPGQSVTFPVAFGVNDPADLTLEVSPGAFEYDSVIFSTAP</sequence>
<keyword evidence="3" id="KW-1133">Transmembrane helix</keyword>
<dbReference type="SUPFAM" id="SSF81995">
    <property type="entry name" value="beta-sandwich domain of Sec23/24"/>
    <property type="match status" value="1"/>
</dbReference>